<comment type="caution">
    <text evidence="1">The sequence shown here is derived from an EMBL/GenBank/DDBJ whole genome shotgun (WGS) entry which is preliminary data.</text>
</comment>
<accession>A0AAD7BIN2</accession>
<name>A0AAD7BIN2_9AGAR</name>
<dbReference type="InterPro" id="IPR032675">
    <property type="entry name" value="LRR_dom_sf"/>
</dbReference>
<gene>
    <name evidence="1" type="ORF">FB45DRAFT_124524</name>
</gene>
<proteinExistence type="predicted"/>
<keyword evidence="2" id="KW-1185">Reference proteome</keyword>
<dbReference type="Proteomes" id="UP001221142">
    <property type="component" value="Unassembled WGS sequence"/>
</dbReference>
<organism evidence="1 2">
    <name type="scientific">Roridomyces roridus</name>
    <dbReference type="NCBI Taxonomy" id="1738132"/>
    <lineage>
        <taxon>Eukaryota</taxon>
        <taxon>Fungi</taxon>
        <taxon>Dikarya</taxon>
        <taxon>Basidiomycota</taxon>
        <taxon>Agaricomycotina</taxon>
        <taxon>Agaricomycetes</taxon>
        <taxon>Agaricomycetidae</taxon>
        <taxon>Agaricales</taxon>
        <taxon>Marasmiineae</taxon>
        <taxon>Mycenaceae</taxon>
        <taxon>Roridomyces</taxon>
    </lineage>
</organism>
<evidence type="ECO:0000313" key="1">
    <source>
        <dbReference type="EMBL" id="KAJ7622357.1"/>
    </source>
</evidence>
<protein>
    <recommendedName>
        <fullName evidence="3">F-box domain-containing protein</fullName>
    </recommendedName>
</protein>
<dbReference type="SUPFAM" id="SSF52058">
    <property type="entry name" value="L domain-like"/>
    <property type="match status" value="1"/>
</dbReference>
<reference evidence="1" key="1">
    <citation type="submission" date="2023-03" db="EMBL/GenBank/DDBJ databases">
        <title>Massive genome expansion in bonnet fungi (Mycena s.s.) driven by repeated elements and novel gene families across ecological guilds.</title>
        <authorList>
            <consortium name="Lawrence Berkeley National Laboratory"/>
            <person name="Harder C.B."/>
            <person name="Miyauchi S."/>
            <person name="Viragh M."/>
            <person name="Kuo A."/>
            <person name="Thoen E."/>
            <person name="Andreopoulos B."/>
            <person name="Lu D."/>
            <person name="Skrede I."/>
            <person name="Drula E."/>
            <person name="Henrissat B."/>
            <person name="Morin E."/>
            <person name="Kohler A."/>
            <person name="Barry K."/>
            <person name="LaButti K."/>
            <person name="Morin E."/>
            <person name="Salamov A."/>
            <person name="Lipzen A."/>
            <person name="Mereny Z."/>
            <person name="Hegedus B."/>
            <person name="Baldrian P."/>
            <person name="Stursova M."/>
            <person name="Weitz H."/>
            <person name="Taylor A."/>
            <person name="Grigoriev I.V."/>
            <person name="Nagy L.G."/>
            <person name="Martin F."/>
            <person name="Kauserud H."/>
        </authorList>
    </citation>
    <scope>NUCLEOTIDE SEQUENCE</scope>
    <source>
        <strain evidence="1">9284</strain>
    </source>
</reference>
<sequence length="498" mass="55992">MSHLRLRNSAPTEHETNAIRQRILDIGTQKREIDAEILLLVGRLDARRRSSLALQEEMTVLRATISPFRRLPVEVLSRIFLASLADALSSPSYRSDDVLQPPNMLAHVCSAWRTVALETPELWCTIRLPDLETLCDMENPSCIPTFAERSRRLPIDFQISVSCHRFLGLWLAAIWPISERLESLTVSAPVGYLQPLVGMTSHMFPALRTLDLEVHQKPSWPTHNMSATWDLVERIDAFRAARSLSVVRLSGAVRLAPQQPLPWAQLTELQLHCNDELFTARQILSLCVALETLSLECCSSVGPTIDIPNCVLPKMRSVSLRVPDFARFFQPFSFPGLRELTLVGKKELTAGEINSLIQLHAKSRFELHSLRILRLSFAVETLIPFLHRTWSLKGLHLIDSVSADKDLFGILTYSGELGMHMLLPDLDELTIVHTPSKYVAALKTMLESRWWGDEDGRSTEFSASARLGKVVLSKKVANVVRGKVDASLGRCIQPYISE</sequence>
<dbReference type="Gene3D" id="3.80.10.10">
    <property type="entry name" value="Ribonuclease Inhibitor"/>
    <property type="match status" value="1"/>
</dbReference>
<evidence type="ECO:0008006" key="3">
    <source>
        <dbReference type="Google" id="ProtNLM"/>
    </source>
</evidence>
<dbReference type="EMBL" id="JARKIF010000015">
    <property type="protein sequence ID" value="KAJ7622357.1"/>
    <property type="molecule type" value="Genomic_DNA"/>
</dbReference>
<dbReference type="AlphaFoldDB" id="A0AAD7BIN2"/>
<evidence type="ECO:0000313" key="2">
    <source>
        <dbReference type="Proteomes" id="UP001221142"/>
    </source>
</evidence>